<proteinExistence type="predicted"/>
<dbReference type="PANTHER" id="PTHR35997">
    <property type="entry name" value="COTTON FIBER PROTEIN-RELATED"/>
    <property type="match status" value="1"/>
</dbReference>
<dbReference type="AlphaFoldDB" id="A0A6P6UDN4"/>
<dbReference type="Proteomes" id="UP001652660">
    <property type="component" value="Chromosome 9e"/>
</dbReference>
<accession>A0A6P6UDN4</accession>
<sequence>MLGQNITENLIHKPSMSKRYPEKTSGISFWAFLLFTFIYISIFYIFGLSPLALMNTTKFWFFISNTIILIIAADFGAFSSTGNNDYFEEYVKSTHVRIPPLFKFHNVKLVEEKIRQQWEAALDHEKPQETIKDVIVTQNSEPCEEKKLLVITRKDHDVKNIKEYSHSSKQDQVIVPKIENIEAVEEKKEMKCIRTKSDKLILAANDEKRIQRSQSERYDYDSNLEKKIEDQNEFSTLSDEELNQRVEEFIKRFNRQIRLQATRDRQTSLFHEV</sequence>
<keyword evidence="1" id="KW-0472">Membrane</keyword>
<organism evidence="2 3">
    <name type="scientific">Coffea arabica</name>
    <name type="common">Arabian coffee</name>
    <dbReference type="NCBI Taxonomy" id="13443"/>
    <lineage>
        <taxon>Eukaryota</taxon>
        <taxon>Viridiplantae</taxon>
        <taxon>Streptophyta</taxon>
        <taxon>Embryophyta</taxon>
        <taxon>Tracheophyta</taxon>
        <taxon>Spermatophyta</taxon>
        <taxon>Magnoliopsida</taxon>
        <taxon>eudicotyledons</taxon>
        <taxon>Gunneridae</taxon>
        <taxon>Pentapetalae</taxon>
        <taxon>asterids</taxon>
        <taxon>lamiids</taxon>
        <taxon>Gentianales</taxon>
        <taxon>Rubiaceae</taxon>
        <taxon>Ixoroideae</taxon>
        <taxon>Gardenieae complex</taxon>
        <taxon>Bertiereae - Coffeeae clade</taxon>
        <taxon>Coffeeae</taxon>
        <taxon>Coffea</taxon>
    </lineage>
</organism>
<gene>
    <name evidence="3" type="primary">LOC113709953</name>
</gene>
<protein>
    <submittedName>
        <fullName evidence="3">Uncharacterized protein</fullName>
    </submittedName>
</protein>
<dbReference type="GeneID" id="113709953"/>
<dbReference type="RefSeq" id="XP_027088598.2">
    <property type="nucleotide sequence ID" value="XM_027232797.2"/>
</dbReference>
<reference evidence="2" key="1">
    <citation type="journal article" date="2025" name="Foods">
        <title>Unveiling the Microbial Signatures of Arabica Coffee Cherries: Insights into Ripeness Specific Diversity, Functional Traits, and Implications for Quality and Safety.</title>
        <authorList>
            <consortium name="RefSeq"/>
            <person name="Tenea G.N."/>
            <person name="Cifuentes V."/>
            <person name="Reyes P."/>
            <person name="Cevallos-Vallejos M."/>
        </authorList>
    </citation>
    <scope>NUCLEOTIDE SEQUENCE [LARGE SCALE GENOMIC DNA]</scope>
</reference>
<dbReference type="Pfam" id="PF05553">
    <property type="entry name" value="DUF761"/>
    <property type="match status" value="1"/>
</dbReference>
<feature type="transmembrane region" description="Helical" evidence="1">
    <location>
        <begin position="59"/>
        <end position="78"/>
    </location>
</feature>
<dbReference type="PANTHER" id="PTHR35997:SF6">
    <property type="entry name" value="COTTON FIBER PROTEIN"/>
    <property type="match status" value="1"/>
</dbReference>
<reference evidence="3" key="2">
    <citation type="submission" date="2025-08" db="UniProtKB">
        <authorList>
            <consortium name="RefSeq"/>
        </authorList>
    </citation>
    <scope>IDENTIFICATION</scope>
    <source>
        <tissue evidence="3">Leaves</tissue>
    </source>
</reference>
<name>A0A6P6UDN4_COFAR</name>
<dbReference type="OrthoDB" id="680761at2759"/>
<keyword evidence="1" id="KW-0812">Transmembrane</keyword>
<evidence type="ECO:0000313" key="3">
    <source>
        <dbReference type="RefSeq" id="XP_027088598.2"/>
    </source>
</evidence>
<evidence type="ECO:0000313" key="2">
    <source>
        <dbReference type="Proteomes" id="UP001652660"/>
    </source>
</evidence>
<evidence type="ECO:0000256" key="1">
    <source>
        <dbReference type="SAM" id="Phobius"/>
    </source>
</evidence>
<dbReference type="InterPro" id="IPR008480">
    <property type="entry name" value="DUF761_pln"/>
</dbReference>
<keyword evidence="2" id="KW-1185">Reference proteome</keyword>
<keyword evidence="1" id="KW-1133">Transmembrane helix</keyword>
<feature type="transmembrane region" description="Helical" evidence="1">
    <location>
        <begin position="27"/>
        <end position="47"/>
    </location>
</feature>